<keyword evidence="1" id="KW-1133">Transmembrane helix</keyword>
<evidence type="ECO:0000313" key="2">
    <source>
        <dbReference type="EMBL" id="GAA3618730.1"/>
    </source>
</evidence>
<dbReference type="RefSeq" id="WP_346126816.1">
    <property type="nucleotide sequence ID" value="NZ_BAABBE010000001.1"/>
</dbReference>
<feature type="transmembrane region" description="Helical" evidence="1">
    <location>
        <begin position="12"/>
        <end position="31"/>
    </location>
</feature>
<dbReference type="EMBL" id="BAABBE010000001">
    <property type="protein sequence ID" value="GAA3618730.1"/>
    <property type="molecule type" value="Genomic_DNA"/>
</dbReference>
<evidence type="ECO:0000256" key="1">
    <source>
        <dbReference type="SAM" id="Phobius"/>
    </source>
</evidence>
<gene>
    <name evidence="2" type="ORF">GCM10022267_01200</name>
</gene>
<keyword evidence="3" id="KW-1185">Reference proteome</keyword>
<keyword evidence="1" id="KW-0472">Membrane</keyword>
<sequence length="107" mass="12171">MNGEKGDVVKTVRVIGWSLLGAVVMYVWGFLNALSVPDIEEVCHRYNQPWEFDPDHRESLFPLSNPCNPSSYDLVPPYVNPMFFALLASTVVFTVIAVVQRVRREKT</sequence>
<reference evidence="3" key="1">
    <citation type="journal article" date="2019" name="Int. J. Syst. Evol. Microbiol.">
        <title>The Global Catalogue of Microorganisms (GCM) 10K type strain sequencing project: providing services to taxonomists for standard genome sequencing and annotation.</title>
        <authorList>
            <consortium name="The Broad Institute Genomics Platform"/>
            <consortium name="The Broad Institute Genome Sequencing Center for Infectious Disease"/>
            <person name="Wu L."/>
            <person name="Ma J."/>
        </authorList>
    </citation>
    <scope>NUCLEOTIDE SEQUENCE [LARGE SCALE GENOMIC DNA]</scope>
    <source>
        <strain evidence="3">JCM 17494</strain>
    </source>
</reference>
<keyword evidence="1" id="KW-0812">Transmembrane</keyword>
<dbReference type="Proteomes" id="UP001500711">
    <property type="component" value="Unassembled WGS sequence"/>
</dbReference>
<organism evidence="2 3">
    <name type="scientific">Lentzea roselyniae</name>
    <dbReference type="NCBI Taxonomy" id="531940"/>
    <lineage>
        <taxon>Bacteria</taxon>
        <taxon>Bacillati</taxon>
        <taxon>Actinomycetota</taxon>
        <taxon>Actinomycetes</taxon>
        <taxon>Pseudonocardiales</taxon>
        <taxon>Pseudonocardiaceae</taxon>
        <taxon>Lentzea</taxon>
    </lineage>
</organism>
<proteinExistence type="predicted"/>
<protein>
    <submittedName>
        <fullName evidence="2">Uncharacterized protein</fullName>
    </submittedName>
</protein>
<accession>A0ABP6ZU14</accession>
<evidence type="ECO:0000313" key="3">
    <source>
        <dbReference type="Proteomes" id="UP001500711"/>
    </source>
</evidence>
<comment type="caution">
    <text evidence="2">The sequence shown here is derived from an EMBL/GenBank/DDBJ whole genome shotgun (WGS) entry which is preliminary data.</text>
</comment>
<name>A0ABP6ZU14_9PSEU</name>
<feature type="transmembrane region" description="Helical" evidence="1">
    <location>
        <begin position="78"/>
        <end position="99"/>
    </location>
</feature>